<dbReference type="RefSeq" id="WP_160856781.1">
    <property type="nucleotide sequence ID" value="NZ_WUMK01000001.1"/>
</dbReference>
<dbReference type="InterPro" id="IPR009872">
    <property type="entry name" value="DUF1427"/>
</dbReference>
<evidence type="ECO:0000313" key="1">
    <source>
        <dbReference type="EMBL" id="MXN43777.1"/>
    </source>
</evidence>
<dbReference type="NCBIfam" id="TIGR03510">
    <property type="entry name" value="XapX"/>
    <property type="match status" value="1"/>
</dbReference>
<dbReference type="Pfam" id="PF07235">
    <property type="entry name" value="DUF1427"/>
    <property type="match status" value="1"/>
</dbReference>
<dbReference type="Proteomes" id="UP000435802">
    <property type="component" value="Unassembled WGS sequence"/>
</dbReference>
<comment type="caution">
    <text evidence="1">The sequence shown here is derived from an EMBL/GenBank/DDBJ whole genome shotgun (WGS) entry which is preliminary data.</text>
</comment>
<keyword evidence="2" id="KW-1185">Reference proteome</keyword>
<reference evidence="1 2" key="1">
    <citation type="submission" date="2019-12" db="EMBL/GenBank/DDBJ databases">
        <title>Shinella kummerowiae sp. nov., a symbiotic bacterium isolated from root nodules of the herbal legume Kummerowia stipulacea.</title>
        <authorList>
            <person name="Gao J."/>
        </authorList>
    </citation>
    <scope>NUCLEOTIDE SEQUENCE [LARGE SCALE GENOMIC DNA]</scope>
    <source>
        <strain evidence="1 2">CCBAU 25048</strain>
    </source>
</reference>
<evidence type="ECO:0000313" key="2">
    <source>
        <dbReference type="Proteomes" id="UP000435802"/>
    </source>
</evidence>
<sequence length="96" mass="10235">MKLYLLSLGAGLLVGAIYSFLDIRSPAPPVVALIGLLGILIGEQSVPLARQVLSGEPINLGWFHRHCKPHMFGHLPGCTRAETVKAKDADSHGPKA</sequence>
<gene>
    <name evidence="1" type="ORF">GR138_01165</name>
</gene>
<protein>
    <submittedName>
        <fullName evidence="1">DUF1427 family protein</fullName>
    </submittedName>
</protein>
<dbReference type="OrthoDB" id="4302993at2"/>
<proteinExistence type="predicted"/>
<dbReference type="AlphaFoldDB" id="A0A6N8S5W8"/>
<accession>A0A6N8S5W8</accession>
<organism evidence="1 2">
    <name type="scientific">Shinella kummerowiae</name>
    <dbReference type="NCBI Taxonomy" id="417745"/>
    <lineage>
        <taxon>Bacteria</taxon>
        <taxon>Pseudomonadati</taxon>
        <taxon>Pseudomonadota</taxon>
        <taxon>Alphaproteobacteria</taxon>
        <taxon>Hyphomicrobiales</taxon>
        <taxon>Rhizobiaceae</taxon>
        <taxon>Shinella</taxon>
    </lineage>
</organism>
<dbReference type="EMBL" id="WUMK01000001">
    <property type="protein sequence ID" value="MXN43777.1"/>
    <property type="molecule type" value="Genomic_DNA"/>
</dbReference>
<dbReference type="InterPro" id="IPR020017">
    <property type="entry name" value="XapX_domain"/>
</dbReference>
<name>A0A6N8S5W8_9HYPH</name>